<name>A0A212SI25_RHOAC</name>
<protein>
    <recommendedName>
        <fullName evidence="3">Reverse transcriptase domain-containing protein</fullName>
    </recommendedName>
</protein>
<organism evidence="1 2">
    <name type="scientific">Rhodoblastus acidophilus</name>
    <name type="common">Rhodopseudomonas acidophila</name>
    <dbReference type="NCBI Taxonomy" id="1074"/>
    <lineage>
        <taxon>Bacteria</taxon>
        <taxon>Pseudomonadati</taxon>
        <taxon>Pseudomonadota</taxon>
        <taxon>Alphaproteobacteria</taxon>
        <taxon>Hyphomicrobiales</taxon>
        <taxon>Rhodoblastaceae</taxon>
        <taxon>Rhodoblastus</taxon>
    </lineage>
</organism>
<evidence type="ECO:0000313" key="2">
    <source>
        <dbReference type="Proteomes" id="UP000198418"/>
    </source>
</evidence>
<gene>
    <name evidence="1" type="ORF">SAMN06265338_1542</name>
</gene>
<reference evidence="2" key="1">
    <citation type="submission" date="2017-06" db="EMBL/GenBank/DDBJ databases">
        <authorList>
            <person name="Varghese N."/>
            <person name="Submissions S."/>
        </authorList>
    </citation>
    <scope>NUCLEOTIDE SEQUENCE [LARGE SCALE GENOMIC DNA]</scope>
    <source>
        <strain evidence="2">DSM 137</strain>
    </source>
</reference>
<dbReference type="OrthoDB" id="9780724at2"/>
<dbReference type="AlphaFoldDB" id="A0A212SI25"/>
<keyword evidence="2" id="KW-1185">Reference proteome</keyword>
<dbReference type="EMBL" id="FYDG01000054">
    <property type="protein sequence ID" value="SNB85411.1"/>
    <property type="molecule type" value="Genomic_DNA"/>
</dbReference>
<dbReference type="RefSeq" id="WP_141098588.1">
    <property type="nucleotide sequence ID" value="NZ_FYDG01000054.1"/>
</dbReference>
<evidence type="ECO:0008006" key="3">
    <source>
        <dbReference type="Google" id="ProtNLM"/>
    </source>
</evidence>
<dbReference type="CDD" id="cd01646">
    <property type="entry name" value="RT_Bac_retron_I"/>
    <property type="match status" value="1"/>
</dbReference>
<evidence type="ECO:0000313" key="1">
    <source>
        <dbReference type="EMBL" id="SNB85411.1"/>
    </source>
</evidence>
<sequence>MTAFIGDDKSLFAERMLEDGFFPENLPPVFSITNLHEAAIKPLKSGEYLTEKPTEGARYNASKRGGQRRVFTMPNPVFMIDAAIFFTKFCGEIDEHMSGSPESSSYPRFEPVEGRPIKISSFPEFHKRRRHDLSLSRYIVRTDISRFYHSIYTHAIPWALHGKAAAKKDRKPTSPSIYGNQLDWLLRQAQDGQTVGIPVGPDFSRIISEIIGSAIDKEFRAIHGPMSRCYV</sequence>
<proteinExistence type="predicted"/>
<accession>A0A212SI25</accession>
<dbReference type="Proteomes" id="UP000198418">
    <property type="component" value="Unassembled WGS sequence"/>
</dbReference>